<dbReference type="GO" id="GO:0015288">
    <property type="term" value="F:porin activity"/>
    <property type="evidence" value="ECO:0007669"/>
    <property type="project" value="TreeGrafter"/>
</dbReference>
<dbReference type="PANTHER" id="PTHR34596">
    <property type="entry name" value="CHITOPORIN"/>
    <property type="match status" value="1"/>
</dbReference>
<dbReference type="Pfam" id="PF03573">
    <property type="entry name" value="OprD"/>
    <property type="match status" value="1"/>
</dbReference>
<name>A0A2Z4RGD8_PSEPU</name>
<proteinExistence type="inferred from homology"/>
<evidence type="ECO:0000256" key="1">
    <source>
        <dbReference type="ARBA" id="ARBA00009075"/>
    </source>
</evidence>
<dbReference type="InterPro" id="IPR005318">
    <property type="entry name" value="OM_porin_bac"/>
</dbReference>
<feature type="signal peptide" evidence="4">
    <location>
        <begin position="1"/>
        <end position="26"/>
    </location>
</feature>
<sequence>MCNKSFSFRLTSLGMLVALLSQSALADFVKDSSATLTTRNFYLDRDYKGDSPYSAAREWAQGFILKANSGFTEGTVGFGLDVTGLLGIKLDSSPDRTGTQLLSFNPITREARDDYSELGLALKSKISKTKLSVGTQFPALPVINASPARLLPQSFRGAYLTSDDIEKLTIHAGRMVRVNLRDSTDYQPIALASPNGRFKPGASSERFDFYGGDYRWTDSLTLRLIHAELQDIYTQDFFGVLHTMPLGMGKFRSDIRVFNSRDDGQAKAGKVDNLNVGGMFSYAWSGHTLGIGYMQQFGDTAFPYIAGGEPVVLSDGTMSADFVNPKERTWLVKYDYDFAAAGFPGLTGMMRYLHGNNINLPALGGNDLTESSKDLELAYVIQSGPAKGLAFRIREAFYRNQQGVASTFRSDNETRVNVDYTIKIW</sequence>
<keyword evidence="2" id="KW-0813">Transport</keyword>
<dbReference type="EMBL" id="CP029693">
    <property type="protein sequence ID" value="AWY39014.1"/>
    <property type="molecule type" value="Genomic_DNA"/>
</dbReference>
<dbReference type="GO" id="GO:0016020">
    <property type="term" value="C:membrane"/>
    <property type="evidence" value="ECO:0007669"/>
    <property type="project" value="InterPro"/>
</dbReference>
<reference evidence="5 6" key="1">
    <citation type="submission" date="2018-05" db="EMBL/GenBank/DDBJ databases">
        <title>Whole genome sequence of Pseudomonas putida JBC17.</title>
        <authorList>
            <person name="Lee Y.H."/>
            <person name="David K."/>
        </authorList>
    </citation>
    <scope>NUCLEOTIDE SEQUENCE [LARGE SCALE GENOMIC DNA]</scope>
    <source>
        <strain evidence="5 6">JBC17</strain>
    </source>
</reference>
<keyword evidence="3 4" id="KW-0732">Signal</keyword>
<evidence type="ECO:0000256" key="2">
    <source>
        <dbReference type="ARBA" id="ARBA00022448"/>
    </source>
</evidence>
<feature type="chain" id="PRO_5016354444" evidence="4">
    <location>
        <begin position="27"/>
        <end position="425"/>
    </location>
</feature>
<accession>A0A2Z4RGD8</accession>
<evidence type="ECO:0000313" key="6">
    <source>
        <dbReference type="Proteomes" id="UP000250299"/>
    </source>
</evidence>
<protein>
    <submittedName>
        <fullName evidence="5">Outer membrane porin, OprD family</fullName>
    </submittedName>
</protein>
<evidence type="ECO:0000256" key="3">
    <source>
        <dbReference type="ARBA" id="ARBA00022729"/>
    </source>
</evidence>
<evidence type="ECO:0000313" key="5">
    <source>
        <dbReference type="EMBL" id="AWY39014.1"/>
    </source>
</evidence>
<organism evidence="5 6">
    <name type="scientific">Pseudomonas putida</name>
    <name type="common">Arthrobacter siderocapsulatus</name>
    <dbReference type="NCBI Taxonomy" id="303"/>
    <lineage>
        <taxon>Bacteria</taxon>
        <taxon>Pseudomonadati</taxon>
        <taxon>Pseudomonadota</taxon>
        <taxon>Gammaproteobacteria</taxon>
        <taxon>Pseudomonadales</taxon>
        <taxon>Pseudomonadaceae</taxon>
        <taxon>Pseudomonas</taxon>
    </lineage>
</organism>
<dbReference type="Proteomes" id="UP000250299">
    <property type="component" value="Chromosome"/>
</dbReference>
<dbReference type="AlphaFoldDB" id="A0A2Z4RGD8"/>
<evidence type="ECO:0000256" key="4">
    <source>
        <dbReference type="SAM" id="SignalP"/>
    </source>
</evidence>
<comment type="similarity">
    <text evidence="1">Belongs to the outer membrane porin (Opr) (TC 1.B.25) family.</text>
</comment>
<dbReference type="PANTHER" id="PTHR34596:SF2">
    <property type="entry name" value="CHITOPORIN"/>
    <property type="match status" value="1"/>
</dbReference>
<gene>
    <name evidence="5" type="ORF">DKY63_03420</name>
</gene>
<dbReference type="RefSeq" id="WP_110962831.1">
    <property type="nucleotide sequence ID" value="NZ_CP029693.1"/>
</dbReference>
<dbReference type="Gene3D" id="2.40.160.10">
    <property type="entry name" value="Porin"/>
    <property type="match status" value="1"/>
</dbReference>
<dbReference type="InterPro" id="IPR023614">
    <property type="entry name" value="Porin_dom_sf"/>
</dbReference>
<dbReference type="OrthoDB" id="6759120at2"/>